<comment type="caution">
    <text evidence="1">The sequence shown here is derived from an EMBL/GenBank/DDBJ whole genome shotgun (WGS) entry which is preliminary data.</text>
</comment>
<evidence type="ECO:0000313" key="1">
    <source>
        <dbReference type="EMBL" id="NLR76739.1"/>
    </source>
</evidence>
<dbReference type="InterPro" id="IPR014553">
    <property type="entry name" value="Aminopept"/>
</dbReference>
<dbReference type="AlphaFoldDB" id="A0A847SHT8"/>
<evidence type="ECO:0000313" key="2">
    <source>
        <dbReference type="Proteomes" id="UP000587991"/>
    </source>
</evidence>
<protein>
    <submittedName>
        <fullName evidence="1">Aminopeptidase</fullName>
    </submittedName>
</protein>
<sequence>MRLLILCLSLFLSGCQTVGYYLQAAQGHADLQHRARPIEAVLADPATPAPLQQQLRSAQAIRRYASVQIGLPDNASYTRYSALDRPYVLWNVVTTPPLSLLPQQHCFLFAGCVSYRGYFDAESARRVAQQAAAEGQDVFRYGVPAYSTLGWFDDPLPSTIIQYDRPTLARLIFHELAHQVVYVADDSTFNEAFATSVELEGLTRWLASEATADERVQYLLEDSRHQAVQQLLEDGRQQLTTLYQGPLSDAEKLQQKQQIQQQMADHYQALRTRWPDYRGYAQWFQPYPNNAQLATLATYQRWVPAFRQLFAQNGSDFSRFYSAVKALAQLPAPQRQQQLSALLPAP</sequence>
<dbReference type="EMBL" id="JABAIM010000004">
    <property type="protein sequence ID" value="NLR76739.1"/>
    <property type="molecule type" value="Genomic_DNA"/>
</dbReference>
<proteinExistence type="predicted"/>
<gene>
    <name evidence="1" type="ORF">HF682_16345</name>
</gene>
<dbReference type="Pfam" id="PF10023">
    <property type="entry name" value="Aminopep"/>
    <property type="match status" value="1"/>
</dbReference>
<keyword evidence="1" id="KW-0031">Aminopeptidase</keyword>
<dbReference type="PIRSF" id="PIRSF029285">
    <property type="entry name" value="Aminopept"/>
    <property type="match status" value="1"/>
</dbReference>
<dbReference type="GO" id="GO:0004177">
    <property type="term" value="F:aminopeptidase activity"/>
    <property type="evidence" value="ECO:0007669"/>
    <property type="project" value="UniProtKB-KW"/>
</dbReference>
<organism evidence="1 2">
    <name type="scientific">Leeia aquatica</name>
    <dbReference type="NCBI Taxonomy" id="2725557"/>
    <lineage>
        <taxon>Bacteria</taxon>
        <taxon>Pseudomonadati</taxon>
        <taxon>Pseudomonadota</taxon>
        <taxon>Betaproteobacteria</taxon>
        <taxon>Neisseriales</taxon>
        <taxon>Leeiaceae</taxon>
        <taxon>Leeia</taxon>
    </lineage>
</organism>
<keyword evidence="2" id="KW-1185">Reference proteome</keyword>
<dbReference type="RefSeq" id="WP_168878399.1">
    <property type="nucleotide sequence ID" value="NZ_JABAIM010000004.1"/>
</dbReference>
<keyword evidence="1" id="KW-0378">Hydrolase</keyword>
<dbReference type="PROSITE" id="PS51257">
    <property type="entry name" value="PROKAR_LIPOPROTEIN"/>
    <property type="match status" value="1"/>
</dbReference>
<dbReference type="Proteomes" id="UP000587991">
    <property type="component" value="Unassembled WGS sequence"/>
</dbReference>
<name>A0A847SHT8_9NEIS</name>
<keyword evidence="1" id="KW-0645">Protease</keyword>
<reference evidence="1 2" key="1">
    <citation type="submission" date="2020-04" db="EMBL/GenBank/DDBJ databases">
        <title>Draft genome of Leeia sp. IMCC25680.</title>
        <authorList>
            <person name="Song J."/>
            <person name="Cho J.-C."/>
        </authorList>
    </citation>
    <scope>NUCLEOTIDE SEQUENCE [LARGE SCALE GENOMIC DNA]</scope>
    <source>
        <strain evidence="1 2">IMCC25680</strain>
    </source>
</reference>
<accession>A0A847SHT8</accession>